<evidence type="ECO:0000313" key="1">
    <source>
        <dbReference type="EMBL" id="KAG2095149.1"/>
    </source>
</evidence>
<dbReference type="RefSeq" id="XP_041287767.1">
    <property type="nucleotide sequence ID" value="XM_041429632.1"/>
</dbReference>
<evidence type="ECO:0000313" key="2">
    <source>
        <dbReference type="Proteomes" id="UP000823399"/>
    </source>
</evidence>
<reference evidence="1" key="1">
    <citation type="journal article" date="2020" name="New Phytol.">
        <title>Comparative genomics reveals dynamic genome evolution in host specialist ectomycorrhizal fungi.</title>
        <authorList>
            <person name="Lofgren L.A."/>
            <person name="Nguyen N.H."/>
            <person name="Vilgalys R."/>
            <person name="Ruytinx J."/>
            <person name="Liao H.L."/>
            <person name="Branco S."/>
            <person name="Kuo A."/>
            <person name="LaButti K."/>
            <person name="Lipzen A."/>
            <person name="Andreopoulos W."/>
            <person name="Pangilinan J."/>
            <person name="Riley R."/>
            <person name="Hundley H."/>
            <person name="Na H."/>
            <person name="Barry K."/>
            <person name="Grigoriev I.V."/>
            <person name="Stajich J.E."/>
            <person name="Kennedy P.G."/>
        </authorList>
    </citation>
    <scope>NUCLEOTIDE SEQUENCE</scope>
    <source>
        <strain evidence="1">FC423</strain>
    </source>
</reference>
<dbReference type="AlphaFoldDB" id="A0A9P7EYE3"/>
<name>A0A9P7EYE3_9AGAM</name>
<accession>A0A9P7EYE3</accession>
<keyword evidence="2" id="KW-1185">Reference proteome</keyword>
<dbReference type="EMBL" id="JABBWM010000076">
    <property type="protein sequence ID" value="KAG2095149.1"/>
    <property type="molecule type" value="Genomic_DNA"/>
</dbReference>
<organism evidence="1 2">
    <name type="scientific">Suillus discolor</name>
    <dbReference type="NCBI Taxonomy" id="1912936"/>
    <lineage>
        <taxon>Eukaryota</taxon>
        <taxon>Fungi</taxon>
        <taxon>Dikarya</taxon>
        <taxon>Basidiomycota</taxon>
        <taxon>Agaricomycotina</taxon>
        <taxon>Agaricomycetes</taxon>
        <taxon>Agaricomycetidae</taxon>
        <taxon>Boletales</taxon>
        <taxon>Suillineae</taxon>
        <taxon>Suillaceae</taxon>
        <taxon>Suillus</taxon>
    </lineage>
</organism>
<proteinExistence type="predicted"/>
<comment type="caution">
    <text evidence="1">The sequence shown here is derived from an EMBL/GenBank/DDBJ whole genome shotgun (WGS) entry which is preliminary data.</text>
</comment>
<gene>
    <name evidence="1" type="ORF">F5147DRAFT_404996</name>
</gene>
<dbReference type="OrthoDB" id="3247408at2759"/>
<dbReference type="Proteomes" id="UP000823399">
    <property type="component" value="Unassembled WGS sequence"/>
</dbReference>
<dbReference type="GeneID" id="64691891"/>
<protein>
    <submittedName>
        <fullName evidence="1">Uncharacterized protein</fullName>
    </submittedName>
</protein>
<sequence length="200" mass="22769">MFTPPHMADISPHAITSLEALAIILLTDAETPDDQLFAATIALQALDAKQRGAKYGPRGPYDQQKAERFFDHLLHISSAKIFKTWFHAMTEVGRVQVQEVSECGMALIFGMSVYICVQDTPIILFQSLRLGNKRWPLRHHGKVPYQPRRLIVHGQQIFWSVVERESCRNADWKVHMVISNSVLDTVCRVRNKMANKMGTQ</sequence>